<protein>
    <submittedName>
        <fullName evidence="1">Uncharacterized protein</fullName>
    </submittedName>
</protein>
<organism evidence="1 2">
    <name type="scientific">Paenibacillus larvae subsp. larvae</name>
    <dbReference type="NCBI Taxonomy" id="147375"/>
    <lineage>
        <taxon>Bacteria</taxon>
        <taxon>Bacillati</taxon>
        <taxon>Bacillota</taxon>
        <taxon>Bacilli</taxon>
        <taxon>Bacillales</taxon>
        <taxon>Paenibacillaceae</taxon>
        <taxon>Paenibacillus</taxon>
    </lineage>
</organism>
<evidence type="ECO:0000313" key="2">
    <source>
        <dbReference type="Proteomes" id="UP000464330"/>
    </source>
</evidence>
<evidence type="ECO:0000313" key="1">
    <source>
        <dbReference type="EMBL" id="QHZ54053.1"/>
    </source>
</evidence>
<geneLocation type="plasmid" evidence="1 2">
    <name>unnamed1</name>
</geneLocation>
<proteinExistence type="predicted"/>
<dbReference type="AlphaFoldDB" id="A0A6C0QZA7"/>
<reference evidence="1 2" key="1">
    <citation type="journal article" date="2020" name="Int. J. Med. Microbiol.">
        <title>Discovery of Paenibacillus larvae ERIC V: Phenotypic and genomic comparison to genotypes ERIC I-IV reveal different inventories of virulence factors which correlate with epidemiological prevalences of American Foulbrood.</title>
        <authorList>
            <person name="Beims H."/>
            <person name="Bunk B."/>
            <person name="Erler S."/>
            <person name="Mohr K.I."/>
            <person name="Sproer C."/>
            <person name="Pradella S."/>
            <person name="Gunther G."/>
            <person name="Rohde M."/>
            <person name="von der Ohe W."/>
            <person name="Steinert M."/>
        </authorList>
    </citation>
    <scope>NUCLEOTIDE SEQUENCE [LARGE SCALE GENOMIC DNA]</scope>
    <source>
        <strain evidence="1">Eric_V</strain>
        <plasmid evidence="1">unnamed1</plasmid>
    </source>
</reference>
<dbReference type="RefSeq" id="WP_172423989.1">
    <property type="nucleotide sequence ID" value="NZ_CP019718.1"/>
</dbReference>
<sequence length="86" mass="9875">MLVYEKVLSKRNDRISSGKKCDFLVISRPVYASLRHDLLSYQEKTKGPIYEELEIDSVEDMKVIVLDRTDNFIEIGTDCLLGGNHL</sequence>
<dbReference type="Proteomes" id="UP000464330">
    <property type="component" value="Plasmid unnamed1"/>
</dbReference>
<name>A0A6C0QZA7_9BACL</name>
<gene>
    <name evidence="1" type="ORF">ERICV_05069</name>
</gene>
<dbReference type="EMBL" id="CP019718">
    <property type="protein sequence ID" value="QHZ54053.1"/>
    <property type="molecule type" value="Genomic_DNA"/>
</dbReference>
<keyword evidence="1" id="KW-0614">Plasmid</keyword>
<accession>A0A6C0QZA7</accession>